<name>A0A8D7AN84_MUSAM</name>
<dbReference type="AlphaFoldDB" id="A0A8D7AN84"/>
<dbReference type="InterPro" id="IPR023231">
    <property type="entry name" value="GSKIP_dom_sf"/>
</dbReference>
<feature type="compositionally biased region" description="Pro residues" evidence="1">
    <location>
        <begin position="123"/>
        <end position="133"/>
    </location>
</feature>
<proteinExistence type="predicted"/>
<feature type="compositionally biased region" description="Low complexity" evidence="1">
    <location>
        <begin position="134"/>
        <end position="148"/>
    </location>
</feature>
<organism evidence="3">
    <name type="scientific">Musa acuminata subsp. malaccensis</name>
    <name type="common">Wild banana</name>
    <name type="synonym">Musa malaccensis</name>
    <dbReference type="NCBI Taxonomy" id="214687"/>
    <lineage>
        <taxon>Eukaryota</taxon>
        <taxon>Viridiplantae</taxon>
        <taxon>Streptophyta</taxon>
        <taxon>Embryophyta</taxon>
        <taxon>Tracheophyta</taxon>
        <taxon>Spermatophyta</taxon>
        <taxon>Magnoliopsida</taxon>
        <taxon>Liliopsida</taxon>
        <taxon>Zingiberales</taxon>
        <taxon>Musaceae</taxon>
        <taxon>Musa</taxon>
    </lineage>
</organism>
<dbReference type="InterPro" id="IPR028275">
    <property type="entry name" value="CLU_N"/>
</dbReference>
<feature type="non-terminal residue" evidence="3">
    <location>
        <position position="291"/>
    </location>
</feature>
<feature type="compositionally biased region" description="Low complexity" evidence="1">
    <location>
        <begin position="162"/>
        <end position="181"/>
    </location>
</feature>
<dbReference type="PANTHER" id="PTHR12601:SF17">
    <property type="entry name" value="PROTEIN REDUCED CHLOROPLAST COVERAGE 1"/>
    <property type="match status" value="1"/>
</dbReference>
<protein>
    <submittedName>
        <fullName evidence="3">(wild Malaysian banana) hypothetical protein</fullName>
    </submittedName>
</protein>
<evidence type="ECO:0000256" key="1">
    <source>
        <dbReference type="SAM" id="MobiDB-lite"/>
    </source>
</evidence>
<dbReference type="SUPFAM" id="SSF103107">
    <property type="entry name" value="Hypothetical protein c14orf129, hspc210"/>
    <property type="match status" value="1"/>
</dbReference>
<gene>
    <name evidence="3" type="ORF">GSMUA_318050.1</name>
</gene>
<dbReference type="EMBL" id="HG996476">
    <property type="protein sequence ID" value="CAG1853579.1"/>
    <property type="molecule type" value="Genomic_DNA"/>
</dbReference>
<dbReference type="InterPro" id="IPR027523">
    <property type="entry name" value="CLU_prot"/>
</dbReference>
<evidence type="ECO:0000313" key="3">
    <source>
        <dbReference type="EMBL" id="CAG1853579.1"/>
    </source>
</evidence>
<evidence type="ECO:0000259" key="2">
    <source>
        <dbReference type="Pfam" id="PF15044"/>
    </source>
</evidence>
<sequence length="291" mass="31622">MAPKGGRGKGKGDKKKKDEKVLPLAVDITVMLPDESHVILKGISTDKIIDVRRLLCVNTLACHITNYSLSHEVRGSRLKDFVDVTVLKPCTLTLVEEEDYDEERAVAHVRRLLDLLSSTTCFGPPPPPTPQPTSPKDAPSESASAAASKVRKKSGGAGAGGNRKSPPDDQGQSQPKSPSQSLAAAAKDSTADLEAEMSGACPRLGAFYEFFSLANLTPPIQFMRRTTNLRQDERPSDDHLFFLEVKLCNGKLVIVEACSRGFYSLGKQCLLCHNLVDLLRHLSRAFNNVGL</sequence>
<reference evidence="3" key="1">
    <citation type="submission" date="2021-03" db="EMBL/GenBank/DDBJ databases">
        <authorList>
            <consortium name="Genoscope - CEA"/>
            <person name="William W."/>
        </authorList>
    </citation>
    <scope>NUCLEOTIDE SEQUENCE</scope>
    <source>
        <strain evidence="3">Doubled-haploid Pahang</strain>
    </source>
</reference>
<dbReference type="Pfam" id="PF15044">
    <property type="entry name" value="CLU_N"/>
    <property type="match status" value="1"/>
</dbReference>
<accession>A0A8D7AN84</accession>
<dbReference type="PANTHER" id="PTHR12601">
    <property type="entry name" value="EUKARYOTIC TRANSLATION INITIATION FACTOR 3 SUBUNIT EIF-3"/>
    <property type="match status" value="1"/>
</dbReference>
<feature type="region of interest" description="Disordered" evidence="1">
    <location>
        <begin position="119"/>
        <end position="189"/>
    </location>
</feature>
<feature type="domain" description="Clustered mitochondria protein N-terminal" evidence="2">
    <location>
        <begin position="45"/>
        <end position="115"/>
    </location>
</feature>